<dbReference type="EMBL" id="JAADJG010000799">
    <property type="protein sequence ID" value="KAF4436509.1"/>
    <property type="molecule type" value="Genomic_DNA"/>
</dbReference>
<accession>A0A8H4JT30</accession>
<dbReference type="PANTHER" id="PTHR48104:SF30">
    <property type="entry name" value="METACASPASE-1"/>
    <property type="match status" value="1"/>
</dbReference>
<keyword evidence="5" id="KW-1185">Reference proteome</keyword>
<dbReference type="Proteomes" id="UP000605986">
    <property type="component" value="Unassembled WGS sequence"/>
</dbReference>
<feature type="domain" description="Peptidase C14 caspase" evidence="3">
    <location>
        <begin position="8"/>
        <end position="306"/>
    </location>
</feature>
<evidence type="ECO:0000259" key="3">
    <source>
        <dbReference type="Pfam" id="PF00656"/>
    </source>
</evidence>
<protein>
    <recommendedName>
        <fullName evidence="3">Peptidase C14 caspase domain-containing protein</fullName>
    </recommendedName>
</protein>
<dbReference type="Gene3D" id="3.40.50.1460">
    <property type="match status" value="1"/>
</dbReference>
<dbReference type="AlphaFoldDB" id="A0A8H4JT30"/>
<dbReference type="InterPro" id="IPR011600">
    <property type="entry name" value="Pept_C14_caspase"/>
</dbReference>
<dbReference type="OrthoDB" id="3223806at2759"/>
<dbReference type="Pfam" id="PF00656">
    <property type="entry name" value="Peptidase_C14"/>
    <property type="match status" value="1"/>
</dbReference>
<dbReference type="PANTHER" id="PTHR48104">
    <property type="entry name" value="METACASPASE-4"/>
    <property type="match status" value="1"/>
</dbReference>
<feature type="compositionally biased region" description="Basic and acidic residues" evidence="2">
    <location>
        <begin position="544"/>
        <end position="559"/>
    </location>
</feature>
<sequence>MSKPEVTKRAVLIGIDHYERPSALPPRTNTNGGDIHYNNLRGCVNDALATREYLVNTMKVDPSHIDTLLAPVPGSKRPFPFPDEAYREPTYKNITSALEDVARISSKGDFVYIHYSGHGACATTMFGDLREDIDHCLVPYDIAHGGKYLRDLEFGALLQDIVEKGVLLTVVLDSCYSGGAVRAGEGEDSDDEEEEGVRAVKGIYASNPALDVPDSMEKIRHWSHKASWMECPEGFVVLAACLESQKAKEFPARSPRYAGVYKHGYLTYWLLDTLRNTSANLPSRAIYDRTRAKLSERVSDQTPYIVGDQDSFFFNKGVRSRIYALTVLKVDTRQRNLSKRCLYLWGGTMDGVQRHSVYAILPLDYDLRTSISQSDVLARVRVVAIKSGECQTTFLQPENMSDGQWNKLTPGCPAVLLKLPLVGRSRVRFRAADSDQELQFKDKWEGHVGEDARLRLVQDDDGEDSFEVHVDKSSCFQITDPAGSFPSYISDMLDPLDWDDDESVPRLVSRLEHLSRLKLVKGLENPGIRTGNVSELISVSVGPSDKKMSSENEYHDPHKQYPPAKTIERTKDGVYEVLPDVWFRLRITNNTDRPVGCVVLAFNQELGISRVFPHTNIGPFKSIDAGDSVNADLIMSVPDSLLNAVDAGVPIVDVFKVFVSRPQRDFDAMQLEKLTVVDGDGYRADSPDGDESLDSLDELLGKLGPLTREAAGPAHIEKWDSDWQTLDVHVRLLLNTQ</sequence>
<evidence type="ECO:0000313" key="4">
    <source>
        <dbReference type="EMBL" id="KAF4436509.1"/>
    </source>
</evidence>
<dbReference type="GO" id="GO:0006508">
    <property type="term" value="P:proteolysis"/>
    <property type="evidence" value="ECO:0007669"/>
    <property type="project" value="InterPro"/>
</dbReference>
<feature type="region of interest" description="Disordered" evidence="2">
    <location>
        <begin position="542"/>
        <end position="563"/>
    </location>
</feature>
<reference evidence="4" key="1">
    <citation type="submission" date="2020-01" db="EMBL/GenBank/DDBJ databases">
        <title>Identification and distribution of gene clusters putatively required for synthesis of sphingolipid metabolism inhibitors in phylogenetically diverse species of the filamentous fungus Fusarium.</title>
        <authorList>
            <person name="Kim H.-S."/>
            <person name="Busman M."/>
            <person name="Brown D.W."/>
            <person name="Divon H."/>
            <person name="Uhlig S."/>
            <person name="Proctor R.H."/>
        </authorList>
    </citation>
    <scope>NUCLEOTIDE SEQUENCE</scope>
    <source>
        <strain evidence="4">NRRL 53441</strain>
    </source>
</reference>
<evidence type="ECO:0000256" key="2">
    <source>
        <dbReference type="SAM" id="MobiDB-lite"/>
    </source>
</evidence>
<comment type="similarity">
    <text evidence="1">Belongs to the peptidase C14B family.</text>
</comment>
<evidence type="ECO:0000256" key="1">
    <source>
        <dbReference type="ARBA" id="ARBA00009005"/>
    </source>
</evidence>
<dbReference type="GO" id="GO:0004197">
    <property type="term" value="F:cysteine-type endopeptidase activity"/>
    <property type="evidence" value="ECO:0007669"/>
    <property type="project" value="InterPro"/>
</dbReference>
<proteinExistence type="inferred from homology"/>
<dbReference type="GO" id="GO:0005737">
    <property type="term" value="C:cytoplasm"/>
    <property type="evidence" value="ECO:0007669"/>
    <property type="project" value="TreeGrafter"/>
</dbReference>
<dbReference type="InterPro" id="IPR050452">
    <property type="entry name" value="Metacaspase"/>
</dbReference>
<organism evidence="4 5">
    <name type="scientific">Fusarium austroafricanum</name>
    <dbReference type="NCBI Taxonomy" id="2364996"/>
    <lineage>
        <taxon>Eukaryota</taxon>
        <taxon>Fungi</taxon>
        <taxon>Dikarya</taxon>
        <taxon>Ascomycota</taxon>
        <taxon>Pezizomycotina</taxon>
        <taxon>Sordariomycetes</taxon>
        <taxon>Hypocreomycetidae</taxon>
        <taxon>Hypocreales</taxon>
        <taxon>Nectriaceae</taxon>
        <taxon>Fusarium</taxon>
        <taxon>Fusarium concolor species complex</taxon>
    </lineage>
</organism>
<gene>
    <name evidence="4" type="ORF">F53441_13230</name>
</gene>
<name>A0A8H4JT30_9HYPO</name>
<evidence type="ECO:0000313" key="5">
    <source>
        <dbReference type="Proteomes" id="UP000605986"/>
    </source>
</evidence>
<comment type="caution">
    <text evidence="4">The sequence shown here is derived from an EMBL/GenBank/DDBJ whole genome shotgun (WGS) entry which is preliminary data.</text>
</comment>